<comment type="caution">
    <text evidence="1">The sequence shown here is derived from an EMBL/GenBank/DDBJ whole genome shotgun (WGS) entry which is preliminary data.</text>
</comment>
<protein>
    <submittedName>
        <fullName evidence="1">Uncharacterized protein</fullName>
    </submittedName>
</protein>
<organism evidence="1">
    <name type="scientific">bioreactor metagenome</name>
    <dbReference type="NCBI Taxonomy" id="1076179"/>
    <lineage>
        <taxon>unclassified sequences</taxon>
        <taxon>metagenomes</taxon>
        <taxon>ecological metagenomes</taxon>
    </lineage>
</organism>
<evidence type="ECO:0000313" key="1">
    <source>
        <dbReference type="EMBL" id="MPM66507.1"/>
    </source>
</evidence>
<proteinExistence type="predicted"/>
<dbReference type="EMBL" id="VSSQ01021130">
    <property type="protein sequence ID" value="MPM66507.1"/>
    <property type="molecule type" value="Genomic_DNA"/>
</dbReference>
<reference evidence="1" key="1">
    <citation type="submission" date="2019-08" db="EMBL/GenBank/DDBJ databases">
        <authorList>
            <person name="Kucharzyk K."/>
            <person name="Murdoch R.W."/>
            <person name="Higgins S."/>
            <person name="Loffler F."/>
        </authorList>
    </citation>
    <scope>NUCLEOTIDE SEQUENCE</scope>
</reference>
<name>A0A645BMP4_9ZZZZ</name>
<gene>
    <name evidence="1" type="ORF">SDC9_113415</name>
</gene>
<sequence length="42" mass="5021">MFLNRITNIRITNSLYAENLLYMKYQRVIYLLEGLGKNGINR</sequence>
<accession>A0A645BMP4</accession>
<dbReference type="AlphaFoldDB" id="A0A645BMP4"/>